<evidence type="ECO:0000256" key="12">
    <source>
        <dbReference type="PIRSR" id="PIRSR000988-2"/>
    </source>
</evidence>
<name>A0A8C6YFF1_NAJNA</name>
<evidence type="ECO:0000256" key="3">
    <source>
        <dbReference type="ARBA" id="ARBA00022722"/>
    </source>
</evidence>
<sequence length="275" mass="31638">PHFPLSLLVSQAGTAAFRICAFNAQRFAEGKVNKPKVVDILVKVGGKVAQRVPPSCFFPLSLSRLNPMGFSFPRYDDQHSYSYLTSPLLGRGNYQERYVYIYRNQKTQILDYYTYEDMHPDRPDVFAREPFIARFSMANKELPELVLIPQHTMPSKAEAEIDALYDVFLNVQERWATEDMIFLGDFNADCGYVAKKRWKDIRLRQKPGFHWLIGDQADTTVREKTHCAYDRIVIHGECCLDAVVPGSARPFDFPKEFGLSEEEVPITFGKETEMM</sequence>
<dbReference type="PRINTS" id="PR00130">
    <property type="entry name" value="DNASEI"/>
</dbReference>
<evidence type="ECO:0000256" key="5">
    <source>
        <dbReference type="ARBA" id="ARBA00022759"/>
    </source>
</evidence>
<dbReference type="SMART" id="SM00476">
    <property type="entry name" value="DNaseIc"/>
    <property type="match status" value="1"/>
</dbReference>
<dbReference type="PANTHER" id="PTHR11371:SF28">
    <property type="entry name" value="DEOXYRIBONUCLEASE-1-LIKE 1"/>
    <property type="match status" value="1"/>
</dbReference>
<dbReference type="CDD" id="cd10282">
    <property type="entry name" value="DNase1"/>
    <property type="match status" value="1"/>
</dbReference>
<dbReference type="GO" id="GO:0005634">
    <property type="term" value="C:nucleus"/>
    <property type="evidence" value="ECO:0007669"/>
    <property type="project" value="TreeGrafter"/>
</dbReference>
<accession>A0A8C6YFF1</accession>
<reference evidence="14" key="2">
    <citation type="submission" date="2025-09" db="UniProtKB">
        <authorList>
            <consortium name="Ensembl"/>
        </authorList>
    </citation>
    <scope>IDENTIFICATION</scope>
</reference>
<proteinExistence type="inferred from homology"/>
<keyword evidence="6 10" id="KW-0378">Hydrolase</keyword>
<dbReference type="GeneTree" id="ENSGT00950000182846"/>
<dbReference type="Pfam" id="PF03372">
    <property type="entry name" value="Exo_endo_phos"/>
    <property type="match status" value="1"/>
</dbReference>
<gene>
    <name evidence="14" type="primary">DNASE1L1</name>
</gene>
<evidence type="ECO:0000256" key="4">
    <source>
        <dbReference type="ARBA" id="ARBA00022729"/>
    </source>
</evidence>
<keyword evidence="9" id="KW-0325">Glycoprotein</keyword>
<reference evidence="14" key="1">
    <citation type="submission" date="2025-08" db="UniProtKB">
        <authorList>
            <consortium name="Ensembl"/>
        </authorList>
    </citation>
    <scope>IDENTIFICATION</scope>
</reference>
<feature type="active site" evidence="11">
    <location>
        <position position="96"/>
    </location>
</feature>
<evidence type="ECO:0000256" key="6">
    <source>
        <dbReference type="ARBA" id="ARBA00022801"/>
    </source>
</evidence>
<dbReference type="PIRSF" id="PIRSF000988">
    <property type="entry name" value="DNase_I_euk"/>
    <property type="match status" value="1"/>
</dbReference>
<evidence type="ECO:0000256" key="9">
    <source>
        <dbReference type="ARBA" id="ARBA00023180"/>
    </source>
</evidence>
<evidence type="ECO:0000313" key="14">
    <source>
        <dbReference type="Ensembl" id="ENSNNAP00000029138.1"/>
    </source>
</evidence>
<dbReference type="AlphaFoldDB" id="A0A8C6YFF1"/>
<evidence type="ECO:0000256" key="10">
    <source>
        <dbReference type="PIRNR" id="PIRNR000988"/>
    </source>
</evidence>
<comment type="subcellular location">
    <subcellularLocation>
        <location evidence="1">Endoplasmic reticulum</location>
    </subcellularLocation>
</comment>
<dbReference type="InterPro" id="IPR016202">
    <property type="entry name" value="DNase_I"/>
</dbReference>
<keyword evidence="8 12" id="KW-1015">Disulfide bond</keyword>
<dbReference type="GO" id="GO:0005783">
    <property type="term" value="C:endoplasmic reticulum"/>
    <property type="evidence" value="ECO:0007669"/>
    <property type="project" value="UniProtKB-SubCell"/>
</dbReference>
<dbReference type="OrthoDB" id="10061407at2759"/>
<keyword evidence="5 10" id="KW-0255">Endonuclease</keyword>
<comment type="similarity">
    <text evidence="2 10">Belongs to the DNase I family.</text>
</comment>
<evidence type="ECO:0000256" key="2">
    <source>
        <dbReference type="ARBA" id="ARBA00007359"/>
    </source>
</evidence>
<dbReference type="GO" id="GO:0003677">
    <property type="term" value="F:DNA binding"/>
    <property type="evidence" value="ECO:0007669"/>
    <property type="project" value="TreeGrafter"/>
</dbReference>
<keyword evidence="15" id="KW-1185">Reference proteome</keyword>
<organism evidence="14 15">
    <name type="scientific">Naja naja</name>
    <name type="common">Indian cobra</name>
    <dbReference type="NCBI Taxonomy" id="35670"/>
    <lineage>
        <taxon>Eukaryota</taxon>
        <taxon>Metazoa</taxon>
        <taxon>Chordata</taxon>
        <taxon>Craniata</taxon>
        <taxon>Vertebrata</taxon>
        <taxon>Euteleostomi</taxon>
        <taxon>Lepidosauria</taxon>
        <taxon>Squamata</taxon>
        <taxon>Bifurcata</taxon>
        <taxon>Unidentata</taxon>
        <taxon>Episquamata</taxon>
        <taxon>Toxicofera</taxon>
        <taxon>Serpentes</taxon>
        <taxon>Colubroidea</taxon>
        <taxon>Elapidae</taxon>
        <taxon>Elapinae</taxon>
        <taxon>Naja</taxon>
    </lineage>
</organism>
<keyword evidence="7" id="KW-0256">Endoplasmic reticulum</keyword>
<dbReference type="SUPFAM" id="SSF56219">
    <property type="entry name" value="DNase I-like"/>
    <property type="match status" value="1"/>
</dbReference>
<evidence type="ECO:0000256" key="1">
    <source>
        <dbReference type="ARBA" id="ARBA00004240"/>
    </source>
</evidence>
<evidence type="ECO:0000256" key="7">
    <source>
        <dbReference type="ARBA" id="ARBA00022824"/>
    </source>
</evidence>
<dbReference type="Ensembl" id="ENSNNAT00000030558.1">
    <property type="protein sequence ID" value="ENSNNAP00000029138.1"/>
    <property type="gene ID" value="ENSNNAG00000018696.1"/>
</dbReference>
<feature type="active site" evidence="11">
    <location>
        <position position="151"/>
    </location>
</feature>
<dbReference type="PANTHER" id="PTHR11371">
    <property type="entry name" value="DEOXYRIBONUCLEASE"/>
    <property type="match status" value="1"/>
</dbReference>
<dbReference type="InterPro" id="IPR036691">
    <property type="entry name" value="Endo/exonu/phosph_ase_sf"/>
</dbReference>
<feature type="disulfide bond" description="Essential for enzymatic activity" evidence="12">
    <location>
        <begin position="190"/>
        <end position="227"/>
    </location>
</feature>
<dbReference type="Proteomes" id="UP000694559">
    <property type="component" value="Unplaced"/>
</dbReference>
<keyword evidence="3 10" id="KW-0540">Nuclease</keyword>
<keyword evidence="4" id="KW-0732">Signal</keyword>
<feature type="domain" description="Endonuclease/exonuclease/phosphatase" evidence="13">
    <location>
        <begin position="81"/>
        <end position="243"/>
    </location>
</feature>
<evidence type="ECO:0000259" key="13">
    <source>
        <dbReference type="Pfam" id="PF03372"/>
    </source>
</evidence>
<evidence type="ECO:0000256" key="11">
    <source>
        <dbReference type="PIRSR" id="PIRSR000988-1"/>
    </source>
</evidence>
<dbReference type="InterPro" id="IPR005135">
    <property type="entry name" value="Endo/exonuclease/phosphatase"/>
</dbReference>
<evidence type="ECO:0000256" key="8">
    <source>
        <dbReference type="ARBA" id="ARBA00023157"/>
    </source>
</evidence>
<dbReference type="GO" id="GO:0004530">
    <property type="term" value="F:deoxyribonuclease I activity"/>
    <property type="evidence" value="ECO:0007669"/>
    <property type="project" value="TreeGrafter"/>
</dbReference>
<protein>
    <recommendedName>
        <fullName evidence="10">Deoxyribonuclease</fullName>
    </recommendedName>
</protein>
<dbReference type="Gene3D" id="3.60.10.10">
    <property type="entry name" value="Endonuclease/exonuclease/phosphatase"/>
    <property type="match status" value="1"/>
</dbReference>
<evidence type="ECO:0000313" key="15">
    <source>
        <dbReference type="Proteomes" id="UP000694559"/>
    </source>
</evidence>
<dbReference type="GO" id="GO:0006308">
    <property type="term" value="P:DNA catabolic process"/>
    <property type="evidence" value="ECO:0007669"/>
    <property type="project" value="InterPro"/>
</dbReference>